<dbReference type="AlphaFoldDB" id="A0A4R6TDQ9"/>
<comment type="caution">
    <text evidence="1">The sequence shown here is derived from an EMBL/GenBank/DDBJ whole genome shotgun (WGS) entry which is preliminary data.</text>
</comment>
<sequence>MANVIHNFYNYNKIEWHNLKIIFMKNLNLNQMEEISGSGHCSAAKYLLKEITAGQMALSGLYVYEAAMCKWYGDSDTFNPA</sequence>
<evidence type="ECO:0000313" key="2">
    <source>
        <dbReference type="Proteomes" id="UP000295390"/>
    </source>
</evidence>
<name>A0A4R6TDQ9_9FLAO</name>
<protein>
    <submittedName>
        <fullName evidence="1">Uncharacterized protein</fullName>
    </submittedName>
</protein>
<reference evidence="1 2" key="1">
    <citation type="submission" date="2019-03" db="EMBL/GenBank/DDBJ databases">
        <title>Genomic Encyclopedia of Type Strains, Phase III (KMG-III): the genomes of soil and plant-associated and newly described type strains.</title>
        <authorList>
            <person name="Whitman W."/>
        </authorList>
    </citation>
    <scope>NUCLEOTIDE SEQUENCE [LARGE SCALE GENOMIC DNA]</scope>
    <source>
        <strain evidence="1 2">CECT 8283</strain>
    </source>
</reference>
<keyword evidence="2" id="KW-1185">Reference proteome</keyword>
<organism evidence="1 2">
    <name type="scientific">Tenacibaculum caenipelagi</name>
    <dbReference type="NCBI Taxonomy" id="1325435"/>
    <lineage>
        <taxon>Bacteria</taxon>
        <taxon>Pseudomonadati</taxon>
        <taxon>Bacteroidota</taxon>
        <taxon>Flavobacteriia</taxon>
        <taxon>Flavobacteriales</taxon>
        <taxon>Flavobacteriaceae</taxon>
        <taxon>Tenacibaculum</taxon>
    </lineage>
</organism>
<evidence type="ECO:0000313" key="1">
    <source>
        <dbReference type="EMBL" id="TDQ27503.1"/>
    </source>
</evidence>
<proteinExistence type="predicted"/>
<dbReference type="Proteomes" id="UP000295390">
    <property type="component" value="Unassembled WGS sequence"/>
</dbReference>
<accession>A0A4R6TDQ9</accession>
<dbReference type="EMBL" id="SNYH01000003">
    <property type="protein sequence ID" value="TDQ27503.1"/>
    <property type="molecule type" value="Genomic_DNA"/>
</dbReference>
<gene>
    <name evidence="1" type="ORF">DFQ07_1354</name>
</gene>